<accession>A0AAN7PM20</accession>
<name>A0AAN7PM20_9MYRT</name>
<sequence>MQHGALLVYASNLVEHARMLQHQDDTRDCFFFYSTRAGLDNPGCLLKYGHYWLKWNFSFLHQQANGSAVATLWHECHCWHLIMTLHAVEDSSALYLSRPNRWGLGDERVAEELLRRPPLARVLLEAALDEVSKLLRCPRWRARRVPEADGAHQCGPVWPLPRPGRHGEVAEIELQQGARADVGVAGVEGPAHDLADPEIGDLDLHFPVHEEIRGLDVAVDDLVGVEDGVEGADFHILHDDGEAATARLLDDTVAADDLGVISAAEDLHLAVDLASDDGVAVVTLDHLESVDGGGAAVADLVDSAAVAVS</sequence>
<evidence type="ECO:0000313" key="1">
    <source>
        <dbReference type="EMBL" id="KAK4750828.1"/>
    </source>
</evidence>
<dbReference type="AlphaFoldDB" id="A0AAN7PM20"/>
<keyword evidence="2" id="KW-1185">Reference proteome</keyword>
<dbReference type="EMBL" id="JAXIOK010000017">
    <property type="protein sequence ID" value="KAK4750828.1"/>
    <property type="molecule type" value="Genomic_DNA"/>
</dbReference>
<protein>
    <submittedName>
        <fullName evidence="1">Uncharacterized protein</fullName>
    </submittedName>
</protein>
<dbReference type="Proteomes" id="UP001345219">
    <property type="component" value="Chromosome 4"/>
</dbReference>
<organism evidence="1 2">
    <name type="scientific">Trapa incisa</name>
    <dbReference type="NCBI Taxonomy" id="236973"/>
    <lineage>
        <taxon>Eukaryota</taxon>
        <taxon>Viridiplantae</taxon>
        <taxon>Streptophyta</taxon>
        <taxon>Embryophyta</taxon>
        <taxon>Tracheophyta</taxon>
        <taxon>Spermatophyta</taxon>
        <taxon>Magnoliopsida</taxon>
        <taxon>eudicotyledons</taxon>
        <taxon>Gunneridae</taxon>
        <taxon>Pentapetalae</taxon>
        <taxon>rosids</taxon>
        <taxon>malvids</taxon>
        <taxon>Myrtales</taxon>
        <taxon>Lythraceae</taxon>
        <taxon>Trapa</taxon>
    </lineage>
</organism>
<gene>
    <name evidence="1" type="ORF">SAY87_004310</name>
</gene>
<reference evidence="1 2" key="1">
    <citation type="journal article" date="2023" name="Hortic Res">
        <title>Pangenome of water caltrop reveals structural variations and asymmetric subgenome divergence after allopolyploidization.</title>
        <authorList>
            <person name="Zhang X."/>
            <person name="Chen Y."/>
            <person name="Wang L."/>
            <person name="Yuan Y."/>
            <person name="Fang M."/>
            <person name="Shi L."/>
            <person name="Lu R."/>
            <person name="Comes H.P."/>
            <person name="Ma Y."/>
            <person name="Chen Y."/>
            <person name="Huang G."/>
            <person name="Zhou Y."/>
            <person name="Zheng Z."/>
            <person name="Qiu Y."/>
        </authorList>
    </citation>
    <scope>NUCLEOTIDE SEQUENCE [LARGE SCALE GENOMIC DNA]</scope>
    <source>
        <tissue evidence="1">Roots</tissue>
    </source>
</reference>
<comment type="caution">
    <text evidence="1">The sequence shown here is derived from an EMBL/GenBank/DDBJ whole genome shotgun (WGS) entry which is preliminary data.</text>
</comment>
<evidence type="ECO:0000313" key="2">
    <source>
        <dbReference type="Proteomes" id="UP001345219"/>
    </source>
</evidence>
<proteinExistence type="predicted"/>